<dbReference type="InterPro" id="IPR036908">
    <property type="entry name" value="RlpA-like_sf"/>
</dbReference>
<dbReference type="PANTHER" id="PTHR33191">
    <property type="entry name" value="RIPENING-RELATED PROTEIN 2-RELATED"/>
    <property type="match status" value="1"/>
</dbReference>
<evidence type="ECO:0000313" key="1">
    <source>
        <dbReference type="EMBL" id="KAK8502947.1"/>
    </source>
</evidence>
<dbReference type="Pfam" id="PF24300">
    <property type="entry name" value="KWL1"/>
    <property type="match status" value="1"/>
</dbReference>
<dbReference type="Gene3D" id="2.40.40.10">
    <property type="entry name" value="RlpA-like domain"/>
    <property type="match status" value="1"/>
</dbReference>
<dbReference type="InterPro" id="IPR039271">
    <property type="entry name" value="Kiwellin-like"/>
</dbReference>
<proteinExistence type="predicted"/>
<reference evidence="1 2" key="1">
    <citation type="journal article" date="2024" name="G3 (Bethesda)">
        <title>Genome assembly of Hibiscus sabdariffa L. provides insights into metabolisms of medicinal natural products.</title>
        <authorList>
            <person name="Kim T."/>
        </authorList>
    </citation>
    <scope>NUCLEOTIDE SEQUENCE [LARGE SCALE GENOMIC DNA]</scope>
    <source>
        <strain evidence="1">TK-2024</strain>
        <tissue evidence="1">Old leaves</tissue>
    </source>
</reference>
<dbReference type="SUPFAM" id="SSF50685">
    <property type="entry name" value="Barwin-like endoglucanases"/>
    <property type="match status" value="1"/>
</dbReference>
<dbReference type="PANTHER" id="PTHR33191:SF77">
    <property type="entry name" value="RIPENING-RELATED PROTEIN 1"/>
    <property type="match status" value="1"/>
</dbReference>
<sequence length="179" mass="19268">MTGNQLSAEWCSNVVHTCACHSGGEVTGHAPPPGTCNPADSPPCCDQGLVYEIYDCSPPVSNHTKANPTLQSFDHGGDGSPPAECDGQYHNDDELVVALSTGWYDNGNRCLDFINIRGNGRRVRAKVVDECVSSGGCDETHYYKQPCGNTIIRATKADWSALGVSETQWDTMDVLWSDA</sequence>
<dbReference type="CDD" id="cd22270">
    <property type="entry name" value="DPBB_kiwellin-like"/>
    <property type="match status" value="1"/>
</dbReference>
<name>A0ABR2B840_9ROSI</name>
<dbReference type="EMBL" id="JBBPBM010000159">
    <property type="protein sequence ID" value="KAK8502947.1"/>
    <property type="molecule type" value="Genomic_DNA"/>
</dbReference>
<organism evidence="1 2">
    <name type="scientific">Hibiscus sabdariffa</name>
    <name type="common">roselle</name>
    <dbReference type="NCBI Taxonomy" id="183260"/>
    <lineage>
        <taxon>Eukaryota</taxon>
        <taxon>Viridiplantae</taxon>
        <taxon>Streptophyta</taxon>
        <taxon>Embryophyta</taxon>
        <taxon>Tracheophyta</taxon>
        <taxon>Spermatophyta</taxon>
        <taxon>Magnoliopsida</taxon>
        <taxon>eudicotyledons</taxon>
        <taxon>Gunneridae</taxon>
        <taxon>Pentapetalae</taxon>
        <taxon>rosids</taxon>
        <taxon>malvids</taxon>
        <taxon>Malvales</taxon>
        <taxon>Malvaceae</taxon>
        <taxon>Malvoideae</taxon>
        <taxon>Hibiscus</taxon>
    </lineage>
</organism>
<dbReference type="Proteomes" id="UP001472677">
    <property type="component" value="Unassembled WGS sequence"/>
</dbReference>
<evidence type="ECO:0000313" key="2">
    <source>
        <dbReference type="Proteomes" id="UP001472677"/>
    </source>
</evidence>
<gene>
    <name evidence="1" type="ORF">V6N12_054172</name>
</gene>
<comment type="caution">
    <text evidence="1">The sequence shown here is derived from an EMBL/GenBank/DDBJ whole genome shotgun (WGS) entry which is preliminary data.</text>
</comment>
<accession>A0ABR2B840</accession>
<keyword evidence="2" id="KW-1185">Reference proteome</keyword>
<protein>
    <submittedName>
        <fullName evidence="1">Uncharacterized protein</fullName>
    </submittedName>
</protein>